<dbReference type="Proteomes" id="UP001162060">
    <property type="component" value="Unassembled WGS sequence"/>
</dbReference>
<proteinExistence type="predicted"/>
<evidence type="ECO:0000313" key="2">
    <source>
        <dbReference type="EMBL" id="CAK7927583.1"/>
    </source>
</evidence>
<feature type="region of interest" description="Disordered" evidence="1">
    <location>
        <begin position="48"/>
        <end position="90"/>
    </location>
</feature>
<evidence type="ECO:0000256" key="1">
    <source>
        <dbReference type="SAM" id="MobiDB-lite"/>
    </source>
</evidence>
<dbReference type="EMBL" id="CAKLBY020000111">
    <property type="protein sequence ID" value="CAK7927583.1"/>
    <property type="molecule type" value="Genomic_DNA"/>
</dbReference>
<organism evidence="2 3">
    <name type="scientific">Peronospora matthiolae</name>
    <dbReference type="NCBI Taxonomy" id="2874970"/>
    <lineage>
        <taxon>Eukaryota</taxon>
        <taxon>Sar</taxon>
        <taxon>Stramenopiles</taxon>
        <taxon>Oomycota</taxon>
        <taxon>Peronosporomycetes</taxon>
        <taxon>Peronosporales</taxon>
        <taxon>Peronosporaceae</taxon>
        <taxon>Peronospora</taxon>
    </lineage>
</organism>
<evidence type="ECO:0000313" key="3">
    <source>
        <dbReference type="Proteomes" id="UP001162060"/>
    </source>
</evidence>
<name>A0AAV1U2J7_9STRA</name>
<feature type="compositionally biased region" description="Basic and acidic residues" evidence="1">
    <location>
        <begin position="80"/>
        <end position="90"/>
    </location>
</feature>
<dbReference type="AlphaFoldDB" id="A0AAV1U2J7"/>
<sequence>MENANLRRQLWEHLTVHDQLQVAEQDRDRATAEHRALLDTLNSAILGSRSSALTARPTPRSATPNGSPPVSAPQGLISLARRDRLPVGPG</sequence>
<gene>
    <name evidence="2" type="ORF">PM001_LOCUS12733</name>
</gene>
<protein>
    <submittedName>
        <fullName evidence="2">Uncharacterized protein</fullName>
    </submittedName>
</protein>
<reference evidence="2" key="1">
    <citation type="submission" date="2024-01" db="EMBL/GenBank/DDBJ databases">
        <authorList>
            <person name="Webb A."/>
        </authorList>
    </citation>
    <scope>NUCLEOTIDE SEQUENCE</scope>
    <source>
        <strain evidence="2">Pm1</strain>
    </source>
</reference>
<comment type="caution">
    <text evidence="2">The sequence shown here is derived from an EMBL/GenBank/DDBJ whole genome shotgun (WGS) entry which is preliminary data.</text>
</comment>
<accession>A0AAV1U2J7</accession>